<evidence type="ECO:0000313" key="15">
    <source>
        <dbReference type="EMBL" id="SLM99583.1"/>
    </source>
</evidence>
<dbReference type="GO" id="GO:0046872">
    <property type="term" value="F:metal ion binding"/>
    <property type="evidence" value="ECO:0007669"/>
    <property type="project" value="UniProtKB-KW"/>
</dbReference>
<evidence type="ECO:0000256" key="8">
    <source>
        <dbReference type="ARBA" id="ARBA00022694"/>
    </source>
</evidence>
<keyword evidence="3 12" id="KW-0963">Cytoplasm</keyword>
<dbReference type="InterPro" id="IPR058240">
    <property type="entry name" value="rSAM_sf"/>
</dbReference>
<keyword evidence="4 12" id="KW-0698">rRNA processing</keyword>
<dbReference type="InterPro" id="IPR048641">
    <property type="entry name" value="RlmN_N"/>
</dbReference>
<dbReference type="InterPro" id="IPR004383">
    <property type="entry name" value="rRNA_lsu_MTrfase_RlmN/Cfr"/>
</dbReference>
<organism evidence="15 16">
    <name type="scientific">Brevibacterium yomogidense</name>
    <dbReference type="NCBI Taxonomy" id="946573"/>
    <lineage>
        <taxon>Bacteria</taxon>
        <taxon>Bacillati</taxon>
        <taxon>Actinomycetota</taxon>
        <taxon>Actinomycetes</taxon>
        <taxon>Micrococcales</taxon>
        <taxon>Brevibacteriaceae</taxon>
        <taxon>Brevibacterium</taxon>
    </lineage>
</organism>
<dbReference type="GO" id="GO:0070475">
    <property type="term" value="P:rRNA base methylation"/>
    <property type="evidence" value="ECO:0007669"/>
    <property type="project" value="UniProtKB-UniRule"/>
</dbReference>
<dbReference type="InterPro" id="IPR007197">
    <property type="entry name" value="rSAM"/>
</dbReference>
<keyword evidence="11 12" id="KW-0411">Iron-sulfur</keyword>
<dbReference type="AlphaFoldDB" id="A0A1X6XKB0"/>
<dbReference type="SFLD" id="SFLDG01062">
    <property type="entry name" value="methyltransferase_(Class_A)"/>
    <property type="match status" value="1"/>
</dbReference>
<dbReference type="PANTHER" id="PTHR30544">
    <property type="entry name" value="23S RRNA METHYLTRANSFERASE"/>
    <property type="match status" value="1"/>
</dbReference>
<feature type="region of interest" description="Disordered" evidence="13">
    <location>
        <begin position="218"/>
        <end position="246"/>
    </location>
</feature>
<sequence>MSETTPSSVPRRTSSRKQVRPIVEHEDGTTSSTPTRSGRPLLDFRGPRVSQPPQHLADMSMDERIAAVKEMGLPAFRAKQLSTHYFVHHSSDVDQMTDLPKDSRAELGERFFPTLLTEVHRLKTGNGDTIKFLWRLFDGSLVESVLMRYRNRITLCVSSQCGCGMNCPFCATGQQGLTRNMSAAEIVDQVVRANQVIAAGELADTSDEDRNLLGEAAAGVGDESGGEAVSETAPTGTSAGAHATASGGAAERVTNIVFMGMGEPLANYKRVMNAVRRFVEPGPSGLGMSARRITISTVGLVPGINKLAMEEIPVTFALSLHAPDDGLRNEMIPVNTRWNADEAIDAAYAYYKTSGRRVSIEYALIKDMNDHAWRAGLLAKKLNARGRGWVHVNPIPLNPTPGSVWTASEPDVAAEFVRVLRDAGVPTTIRDTRGKDIDGACGQLATSQQNDDAVTAD</sequence>
<keyword evidence="16" id="KW-1185">Reference proteome</keyword>
<dbReference type="GO" id="GO:0005737">
    <property type="term" value="C:cytoplasm"/>
    <property type="evidence" value="ECO:0007669"/>
    <property type="project" value="UniProtKB-SubCell"/>
</dbReference>
<feature type="active site" description="Proton acceptor" evidence="12">
    <location>
        <position position="143"/>
    </location>
</feature>
<dbReference type="GO" id="GO:0019843">
    <property type="term" value="F:rRNA binding"/>
    <property type="evidence" value="ECO:0007669"/>
    <property type="project" value="UniProtKB-UniRule"/>
</dbReference>
<dbReference type="Gene3D" id="3.20.20.70">
    <property type="entry name" value="Aldolase class I"/>
    <property type="match status" value="2"/>
</dbReference>
<dbReference type="InterPro" id="IPR040072">
    <property type="entry name" value="Methyltransferase_A"/>
</dbReference>
<dbReference type="PANTHER" id="PTHR30544:SF5">
    <property type="entry name" value="RADICAL SAM CORE DOMAIN-CONTAINING PROTEIN"/>
    <property type="match status" value="1"/>
</dbReference>
<name>A0A1X6XKB0_9MICO</name>
<evidence type="ECO:0000256" key="10">
    <source>
        <dbReference type="ARBA" id="ARBA00023004"/>
    </source>
</evidence>
<evidence type="ECO:0000256" key="3">
    <source>
        <dbReference type="ARBA" id="ARBA00022490"/>
    </source>
</evidence>
<keyword evidence="6 12" id="KW-0808">Transferase</keyword>
<comment type="similarity">
    <text evidence="12">Belongs to the radical SAM superfamily. RlmN family.</text>
</comment>
<feature type="region of interest" description="Disordered" evidence="13">
    <location>
        <begin position="1"/>
        <end position="54"/>
    </location>
</feature>
<accession>A0A1X6XKB0</accession>
<comment type="catalytic activity">
    <reaction evidence="12">
        <text>adenosine(37) in tRNA + 2 reduced [2Fe-2S]-[ferredoxin] + 2 S-adenosyl-L-methionine = 2-methyladenosine(37) in tRNA + 5'-deoxyadenosine + L-methionine + 2 oxidized [2Fe-2S]-[ferredoxin] + S-adenosyl-L-homocysteine</text>
        <dbReference type="Rhea" id="RHEA:43332"/>
        <dbReference type="Rhea" id="RHEA-COMP:10000"/>
        <dbReference type="Rhea" id="RHEA-COMP:10001"/>
        <dbReference type="Rhea" id="RHEA-COMP:10162"/>
        <dbReference type="Rhea" id="RHEA-COMP:10485"/>
        <dbReference type="ChEBI" id="CHEBI:17319"/>
        <dbReference type="ChEBI" id="CHEBI:33737"/>
        <dbReference type="ChEBI" id="CHEBI:33738"/>
        <dbReference type="ChEBI" id="CHEBI:57844"/>
        <dbReference type="ChEBI" id="CHEBI:57856"/>
        <dbReference type="ChEBI" id="CHEBI:59789"/>
        <dbReference type="ChEBI" id="CHEBI:74411"/>
        <dbReference type="ChEBI" id="CHEBI:74497"/>
        <dbReference type="EC" id="2.1.1.192"/>
    </reaction>
</comment>
<dbReference type="InterPro" id="IPR027492">
    <property type="entry name" value="RNA_MTrfase_RlmN"/>
</dbReference>
<feature type="compositionally biased region" description="Low complexity" evidence="13">
    <location>
        <begin position="1"/>
        <end position="12"/>
    </location>
</feature>
<reference evidence="16" key="1">
    <citation type="submission" date="2017-02" db="EMBL/GenBank/DDBJ databases">
        <authorList>
            <person name="Dridi B."/>
        </authorList>
    </citation>
    <scope>NUCLEOTIDE SEQUENCE [LARGE SCALE GENOMIC DNA]</scope>
    <source>
        <strain evidence="16">B Co 03.10</strain>
    </source>
</reference>
<evidence type="ECO:0000256" key="5">
    <source>
        <dbReference type="ARBA" id="ARBA00022603"/>
    </source>
</evidence>
<comment type="caution">
    <text evidence="12">Lacks conserved residue(s) required for the propagation of feature annotation.</text>
</comment>
<dbReference type="InterPro" id="IPR013785">
    <property type="entry name" value="Aldolase_TIM"/>
</dbReference>
<dbReference type="SUPFAM" id="SSF102114">
    <property type="entry name" value="Radical SAM enzymes"/>
    <property type="match status" value="1"/>
</dbReference>
<keyword evidence="2 12" id="KW-0004">4Fe-4S</keyword>
<comment type="function">
    <text evidence="12">Specifically methylates position 2 of adenine 2503 in 23S rRNA and position 2 of adenine 37 in tRNAs.</text>
</comment>
<dbReference type="GO" id="GO:0051539">
    <property type="term" value="F:4 iron, 4 sulfur cluster binding"/>
    <property type="evidence" value="ECO:0007669"/>
    <property type="project" value="UniProtKB-UniRule"/>
</dbReference>
<evidence type="ECO:0000259" key="14">
    <source>
        <dbReference type="PROSITE" id="PS51918"/>
    </source>
</evidence>
<dbReference type="Gene3D" id="1.10.150.530">
    <property type="match status" value="1"/>
</dbReference>
<feature type="active site" description="S-methylcysteine intermediate" evidence="12">
    <location>
        <position position="441"/>
    </location>
</feature>
<dbReference type="EC" id="2.1.1.192" evidence="12"/>
<dbReference type="HAMAP" id="MF_01849">
    <property type="entry name" value="RNA_methyltr_RlmN"/>
    <property type="match status" value="1"/>
</dbReference>
<keyword evidence="9 12" id="KW-0479">Metal-binding</keyword>
<feature type="compositionally biased region" description="Low complexity" evidence="13">
    <location>
        <begin position="29"/>
        <end position="40"/>
    </location>
</feature>
<feature type="binding site" evidence="12">
    <location>
        <position position="163"/>
    </location>
    <ligand>
        <name>[4Fe-4S] cluster</name>
        <dbReference type="ChEBI" id="CHEBI:49883"/>
        <note>4Fe-4S-S-AdoMet</note>
    </ligand>
</feature>
<dbReference type="GO" id="GO:0030488">
    <property type="term" value="P:tRNA methylation"/>
    <property type="evidence" value="ECO:0007669"/>
    <property type="project" value="UniProtKB-UniRule"/>
</dbReference>
<comment type="miscellaneous">
    <text evidence="12">Reaction proceeds by a ping-pong mechanism involving intermediate methylation of a conserved cysteine residue.</text>
</comment>
<dbReference type="PROSITE" id="PS51918">
    <property type="entry name" value="RADICAL_SAM"/>
    <property type="match status" value="1"/>
</dbReference>
<evidence type="ECO:0000256" key="13">
    <source>
        <dbReference type="SAM" id="MobiDB-lite"/>
    </source>
</evidence>
<feature type="binding site" evidence="12">
    <location>
        <begin position="319"/>
        <end position="321"/>
    </location>
    <ligand>
        <name>S-adenosyl-L-methionine</name>
        <dbReference type="ChEBI" id="CHEBI:59789"/>
    </ligand>
</feature>
<comment type="cofactor">
    <cofactor evidence="12">
        <name>[4Fe-4S] cluster</name>
        <dbReference type="ChEBI" id="CHEBI:49883"/>
    </cofactor>
    <text evidence="12">Binds 1 [4Fe-4S] cluster. The cluster is coordinated with 3 cysteines and an exchangeable S-adenosyl-L-methionine.</text>
</comment>
<evidence type="ECO:0000256" key="11">
    <source>
        <dbReference type="ARBA" id="ARBA00023014"/>
    </source>
</evidence>
<keyword evidence="10 12" id="KW-0408">Iron</keyword>
<gene>
    <name evidence="12" type="primary">rlmN</name>
    <name evidence="15" type="ORF">FM105_11385</name>
</gene>
<dbReference type="EMBL" id="FWFF01000017">
    <property type="protein sequence ID" value="SLM99583.1"/>
    <property type="molecule type" value="Genomic_DNA"/>
</dbReference>
<dbReference type="RefSeq" id="WP_087008196.1">
    <property type="nucleotide sequence ID" value="NZ_FWFF01000017.1"/>
</dbReference>
<evidence type="ECO:0000256" key="6">
    <source>
        <dbReference type="ARBA" id="ARBA00022679"/>
    </source>
</evidence>
<evidence type="ECO:0000256" key="4">
    <source>
        <dbReference type="ARBA" id="ARBA00022552"/>
    </source>
</evidence>
<dbReference type="GO" id="GO:0002935">
    <property type="term" value="F:tRNA (adenine(37)-C2)-methyltransferase activity"/>
    <property type="evidence" value="ECO:0007669"/>
    <property type="project" value="UniProtKB-UniRule"/>
</dbReference>
<dbReference type="SFLD" id="SFLDF00275">
    <property type="entry name" value="adenosine_C2_methyltransferase"/>
    <property type="match status" value="1"/>
</dbReference>
<feature type="binding site" evidence="12">
    <location>
        <position position="296"/>
    </location>
    <ligand>
        <name>S-adenosyl-L-methionine</name>
        <dbReference type="ChEBI" id="CHEBI:59789"/>
    </ligand>
</feature>
<evidence type="ECO:0000256" key="2">
    <source>
        <dbReference type="ARBA" id="ARBA00022485"/>
    </source>
</evidence>
<comment type="catalytic activity">
    <reaction evidence="12">
        <text>adenosine(2503) in 23S rRNA + 2 reduced [2Fe-2S]-[ferredoxin] + 2 S-adenosyl-L-methionine = 2-methyladenosine(2503) in 23S rRNA + 5'-deoxyadenosine + L-methionine + 2 oxidized [2Fe-2S]-[ferredoxin] + S-adenosyl-L-homocysteine</text>
        <dbReference type="Rhea" id="RHEA:42916"/>
        <dbReference type="Rhea" id="RHEA-COMP:10000"/>
        <dbReference type="Rhea" id="RHEA-COMP:10001"/>
        <dbReference type="Rhea" id="RHEA-COMP:10152"/>
        <dbReference type="Rhea" id="RHEA-COMP:10282"/>
        <dbReference type="ChEBI" id="CHEBI:17319"/>
        <dbReference type="ChEBI" id="CHEBI:33737"/>
        <dbReference type="ChEBI" id="CHEBI:33738"/>
        <dbReference type="ChEBI" id="CHEBI:57844"/>
        <dbReference type="ChEBI" id="CHEBI:57856"/>
        <dbReference type="ChEBI" id="CHEBI:59789"/>
        <dbReference type="ChEBI" id="CHEBI:74411"/>
        <dbReference type="ChEBI" id="CHEBI:74497"/>
        <dbReference type="EC" id="2.1.1.192"/>
    </reaction>
</comment>
<comment type="subcellular location">
    <subcellularLocation>
        <location evidence="1 12">Cytoplasm</location>
    </subcellularLocation>
</comment>
<dbReference type="CDD" id="cd01335">
    <property type="entry name" value="Radical_SAM"/>
    <property type="match status" value="1"/>
</dbReference>
<feature type="binding site" evidence="12">
    <location>
        <position position="167"/>
    </location>
    <ligand>
        <name>[4Fe-4S] cluster</name>
        <dbReference type="ChEBI" id="CHEBI:49883"/>
        <note>4Fe-4S-S-AdoMet</note>
    </ligand>
</feature>
<proteinExistence type="inferred from homology"/>
<evidence type="ECO:0000256" key="1">
    <source>
        <dbReference type="ARBA" id="ARBA00004496"/>
    </source>
</evidence>
<protein>
    <recommendedName>
        <fullName evidence="12">Probable dual-specificity RNA methyltransferase RlmN</fullName>
        <ecNumber evidence="12">2.1.1.192</ecNumber>
    </recommendedName>
    <alternativeName>
        <fullName evidence="12">23S rRNA (adenine(2503)-C(2))-methyltransferase</fullName>
    </alternativeName>
    <alternativeName>
        <fullName evidence="12">23S rRNA m2A2503 methyltransferase</fullName>
    </alternativeName>
    <alternativeName>
        <fullName evidence="12">Ribosomal RNA large subunit methyltransferase N</fullName>
    </alternativeName>
    <alternativeName>
        <fullName evidence="12">tRNA (adenine(37)-C(2))-methyltransferase</fullName>
    </alternativeName>
    <alternativeName>
        <fullName evidence="12">tRNA m2A37 methyltransferase</fullName>
    </alternativeName>
</protein>
<keyword evidence="12" id="KW-1015">Disulfide bond</keyword>
<evidence type="ECO:0000256" key="7">
    <source>
        <dbReference type="ARBA" id="ARBA00022691"/>
    </source>
</evidence>
<dbReference type="GO" id="GO:0070040">
    <property type="term" value="F:rRNA (adenine(2503)-C2-)-methyltransferase activity"/>
    <property type="evidence" value="ECO:0007669"/>
    <property type="project" value="UniProtKB-UniRule"/>
</dbReference>
<keyword evidence="5 12" id="KW-0489">Methyltransferase</keyword>
<evidence type="ECO:0000256" key="9">
    <source>
        <dbReference type="ARBA" id="ARBA00022723"/>
    </source>
</evidence>
<dbReference type="Pfam" id="PF21016">
    <property type="entry name" value="RlmN_N"/>
    <property type="match status" value="1"/>
</dbReference>
<feature type="binding site" evidence="12">
    <location>
        <position position="398"/>
    </location>
    <ligand>
        <name>S-adenosyl-L-methionine</name>
        <dbReference type="ChEBI" id="CHEBI:59789"/>
    </ligand>
</feature>
<evidence type="ECO:0000256" key="12">
    <source>
        <dbReference type="HAMAP-Rule" id="MF_01849"/>
    </source>
</evidence>
<dbReference type="Proteomes" id="UP000196581">
    <property type="component" value="Unassembled WGS sequence"/>
</dbReference>
<keyword evidence="7 12" id="KW-0949">S-adenosyl-L-methionine</keyword>
<keyword evidence="8 12" id="KW-0819">tRNA processing</keyword>
<dbReference type="GO" id="GO:0000049">
    <property type="term" value="F:tRNA binding"/>
    <property type="evidence" value="ECO:0007669"/>
    <property type="project" value="UniProtKB-UniRule"/>
</dbReference>
<feature type="binding site" evidence="12">
    <location>
        <position position="170"/>
    </location>
    <ligand>
        <name>[4Fe-4S] cluster</name>
        <dbReference type="ChEBI" id="CHEBI:49883"/>
        <note>4Fe-4S-S-AdoMet</note>
    </ligand>
</feature>
<evidence type="ECO:0000313" key="16">
    <source>
        <dbReference type="Proteomes" id="UP000196581"/>
    </source>
</evidence>
<feature type="domain" description="Radical SAM core" evidence="14">
    <location>
        <begin position="149"/>
        <end position="436"/>
    </location>
</feature>
<dbReference type="SFLD" id="SFLDS00029">
    <property type="entry name" value="Radical_SAM"/>
    <property type="match status" value="1"/>
</dbReference>
<feature type="binding site" evidence="12">
    <location>
        <begin position="262"/>
        <end position="263"/>
    </location>
    <ligand>
        <name>S-adenosyl-L-methionine</name>
        <dbReference type="ChEBI" id="CHEBI:59789"/>
    </ligand>
</feature>
<feature type="compositionally biased region" description="Low complexity" evidence="13">
    <location>
        <begin position="232"/>
        <end position="246"/>
    </location>
</feature>